<dbReference type="AlphaFoldDB" id="A0A9W6I7G2"/>
<evidence type="ECO:0008006" key="3">
    <source>
        <dbReference type="Google" id="ProtNLM"/>
    </source>
</evidence>
<dbReference type="EMBL" id="BSEV01000016">
    <property type="protein sequence ID" value="GLK12380.1"/>
    <property type="molecule type" value="Genomic_DNA"/>
</dbReference>
<reference evidence="1" key="1">
    <citation type="journal article" date="2014" name="Int. J. Syst. Evol. Microbiol.">
        <title>Complete genome sequence of Corynebacterium casei LMG S-19264T (=DSM 44701T), isolated from a smear-ripened cheese.</title>
        <authorList>
            <consortium name="US DOE Joint Genome Institute (JGI-PGF)"/>
            <person name="Walter F."/>
            <person name="Albersmeier A."/>
            <person name="Kalinowski J."/>
            <person name="Ruckert C."/>
        </authorList>
    </citation>
    <scope>NUCLEOTIDE SEQUENCE</scope>
    <source>
        <strain evidence="1">VKM Ac-2007</strain>
    </source>
</reference>
<protein>
    <recommendedName>
        <fullName evidence="3">Integrase</fullName>
    </recommendedName>
</protein>
<evidence type="ECO:0000313" key="2">
    <source>
        <dbReference type="Proteomes" id="UP001143474"/>
    </source>
</evidence>
<organism evidence="1 2">
    <name type="scientific">Streptosporangium carneum</name>
    <dbReference type="NCBI Taxonomy" id="47481"/>
    <lineage>
        <taxon>Bacteria</taxon>
        <taxon>Bacillati</taxon>
        <taxon>Actinomycetota</taxon>
        <taxon>Actinomycetes</taxon>
        <taxon>Streptosporangiales</taxon>
        <taxon>Streptosporangiaceae</taxon>
        <taxon>Streptosporangium</taxon>
    </lineage>
</organism>
<sequence length="42" mass="4611">MPATQVAEWAGHSVEVLLRIYAKCIIGQDEAAKRRISEALGE</sequence>
<gene>
    <name evidence="1" type="ORF">GCM10017600_57900</name>
</gene>
<dbReference type="Proteomes" id="UP001143474">
    <property type="component" value="Unassembled WGS sequence"/>
</dbReference>
<accession>A0A9W6I7G2</accession>
<reference evidence="1" key="2">
    <citation type="submission" date="2023-01" db="EMBL/GenBank/DDBJ databases">
        <authorList>
            <person name="Sun Q."/>
            <person name="Evtushenko L."/>
        </authorList>
    </citation>
    <scope>NUCLEOTIDE SEQUENCE</scope>
    <source>
        <strain evidence="1">VKM Ac-2007</strain>
    </source>
</reference>
<keyword evidence="2" id="KW-1185">Reference proteome</keyword>
<evidence type="ECO:0000313" key="1">
    <source>
        <dbReference type="EMBL" id="GLK12380.1"/>
    </source>
</evidence>
<proteinExistence type="predicted"/>
<name>A0A9W6I7G2_9ACTN</name>
<comment type="caution">
    <text evidence="1">The sequence shown here is derived from an EMBL/GenBank/DDBJ whole genome shotgun (WGS) entry which is preliminary data.</text>
</comment>